<gene>
    <name evidence="1" type="ORF">SAMN05216469_12214</name>
</gene>
<dbReference type="RefSeq" id="WP_074835822.1">
    <property type="nucleotide sequence ID" value="NZ_FOAT01000022.1"/>
</dbReference>
<protein>
    <submittedName>
        <fullName evidence="1">Uncharacterized protein</fullName>
    </submittedName>
</protein>
<reference evidence="1 2" key="1">
    <citation type="submission" date="2016-10" db="EMBL/GenBank/DDBJ databases">
        <authorList>
            <person name="de Groot N.N."/>
        </authorList>
    </citation>
    <scope>NUCLEOTIDE SEQUENCE [LARGE SCALE GENOMIC DNA]</scope>
    <source>
        <strain evidence="1 2">KH2T6</strain>
    </source>
</reference>
<evidence type="ECO:0000313" key="1">
    <source>
        <dbReference type="EMBL" id="SEL35736.1"/>
    </source>
</evidence>
<sequence length="180" mass="20325">MNISDNIRWITSDFTLWKFYTNRSYRAKIQCADLKRIYNVPGKAGVVYNCLEDSFEKVGENGYVVTGILGEMWPIGEKAVKKYNVDPKNITAEPMEVDTVELDTVYAAIRIPSATQFTLEVDYGEKAVLRGNRPGIGHGDGDYILIATKIVDGEYVTDFNDSGRIINGSIFDKLYKKYEP</sequence>
<dbReference type="Proteomes" id="UP000186015">
    <property type="component" value="Unassembled WGS sequence"/>
</dbReference>
<dbReference type="AlphaFoldDB" id="A0A1H7PJE6"/>
<name>A0A1H7PJE6_RUMAL</name>
<accession>A0A1H7PJE6</accession>
<dbReference type="EMBL" id="FOAT01000022">
    <property type="protein sequence ID" value="SEL35736.1"/>
    <property type="molecule type" value="Genomic_DNA"/>
</dbReference>
<dbReference type="OrthoDB" id="9825149at2"/>
<proteinExistence type="predicted"/>
<evidence type="ECO:0000313" key="2">
    <source>
        <dbReference type="Proteomes" id="UP000186015"/>
    </source>
</evidence>
<organism evidence="1 2">
    <name type="scientific">Ruminococcus albus</name>
    <dbReference type="NCBI Taxonomy" id="1264"/>
    <lineage>
        <taxon>Bacteria</taxon>
        <taxon>Bacillati</taxon>
        <taxon>Bacillota</taxon>
        <taxon>Clostridia</taxon>
        <taxon>Eubacteriales</taxon>
        <taxon>Oscillospiraceae</taxon>
        <taxon>Ruminococcus</taxon>
    </lineage>
</organism>